<evidence type="ECO:0000313" key="2">
    <source>
        <dbReference type="EMBL" id="MCH95196.1"/>
    </source>
</evidence>
<dbReference type="PANTHER" id="PTHR45923">
    <property type="entry name" value="PROTEIN SEY1"/>
    <property type="match status" value="1"/>
</dbReference>
<gene>
    <name evidence="2" type="ORF">A2U01_0016171</name>
</gene>
<dbReference type="EMBL" id="LXQA010029188">
    <property type="protein sequence ID" value="MCH95196.1"/>
    <property type="molecule type" value="Genomic_DNA"/>
</dbReference>
<dbReference type="AlphaFoldDB" id="A0A392N5X5"/>
<evidence type="ECO:0000259" key="1">
    <source>
        <dbReference type="Pfam" id="PF20428"/>
    </source>
</evidence>
<sequence>MDKFKEAFEKALKGGGRFSEVANNCVGSCVAQFDEKCADVVIELANWDTSKVREKLLRDIDAHVASVREAKISELTSSYEEKLKLSLAGPVEALLDGANSDTWPS</sequence>
<accession>A0A392N5X5</accession>
<dbReference type="GO" id="GO:0003924">
    <property type="term" value="F:GTPase activity"/>
    <property type="evidence" value="ECO:0007669"/>
    <property type="project" value="TreeGrafter"/>
</dbReference>
<keyword evidence="3" id="KW-1185">Reference proteome</keyword>
<proteinExistence type="predicted"/>
<evidence type="ECO:0000313" key="3">
    <source>
        <dbReference type="Proteomes" id="UP000265520"/>
    </source>
</evidence>
<dbReference type="PANTHER" id="PTHR45923:SF2">
    <property type="entry name" value="PROTEIN SEY1"/>
    <property type="match status" value="1"/>
</dbReference>
<dbReference type="GO" id="GO:0016320">
    <property type="term" value="P:endoplasmic reticulum membrane fusion"/>
    <property type="evidence" value="ECO:0007669"/>
    <property type="project" value="TreeGrafter"/>
</dbReference>
<name>A0A392N5X5_9FABA</name>
<reference evidence="2 3" key="1">
    <citation type="journal article" date="2018" name="Front. Plant Sci.">
        <title>Red Clover (Trifolium pratense) and Zigzag Clover (T. medium) - A Picture of Genomic Similarities and Differences.</title>
        <authorList>
            <person name="Dluhosova J."/>
            <person name="Istvanek J."/>
            <person name="Nedelnik J."/>
            <person name="Repkova J."/>
        </authorList>
    </citation>
    <scope>NUCLEOTIDE SEQUENCE [LARGE SCALE GENOMIC DNA]</scope>
    <source>
        <strain evidence="3">cv. 10/8</strain>
        <tissue evidence="2">Leaf</tissue>
    </source>
</reference>
<organism evidence="2 3">
    <name type="scientific">Trifolium medium</name>
    <dbReference type="NCBI Taxonomy" id="97028"/>
    <lineage>
        <taxon>Eukaryota</taxon>
        <taxon>Viridiplantae</taxon>
        <taxon>Streptophyta</taxon>
        <taxon>Embryophyta</taxon>
        <taxon>Tracheophyta</taxon>
        <taxon>Spermatophyta</taxon>
        <taxon>Magnoliopsida</taxon>
        <taxon>eudicotyledons</taxon>
        <taxon>Gunneridae</taxon>
        <taxon>Pentapetalae</taxon>
        <taxon>rosids</taxon>
        <taxon>fabids</taxon>
        <taxon>Fabales</taxon>
        <taxon>Fabaceae</taxon>
        <taxon>Papilionoideae</taxon>
        <taxon>50 kb inversion clade</taxon>
        <taxon>NPAAA clade</taxon>
        <taxon>Hologalegina</taxon>
        <taxon>IRL clade</taxon>
        <taxon>Trifolieae</taxon>
        <taxon>Trifolium</taxon>
    </lineage>
</organism>
<comment type="caution">
    <text evidence="2">The sequence shown here is derived from an EMBL/GenBank/DDBJ whole genome shotgun (WGS) entry which is preliminary data.</text>
</comment>
<dbReference type="GO" id="GO:0005783">
    <property type="term" value="C:endoplasmic reticulum"/>
    <property type="evidence" value="ECO:0007669"/>
    <property type="project" value="TreeGrafter"/>
</dbReference>
<feature type="non-terminal residue" evidence="2">
    <location>
        <position position="105"/>
    </location>
</feature>
<feature type="domain" description="Sey1/RHD3-like three-helix bundle" evidence="1">
    <location>
        <begin position="1"/>
        <end position="104"/>
    </location>
</feature>
<dbReference type="Pfam" id="PF20428">
    <property type="entry name" value="Sey1_3HB"/>
    <property type="match status" value="1"/>
</dbReference>
<dbReference type="InterPro" id="IPR008803">
    <property type="entry name" value="RHD3/Sey1"/>
</dbReference>
<dbReference type="Proteomes" id="UP000265520">
    <property type="component" value="Unassembled WGS sequence"/>
</dbReference>
<protein>
    <submittedName>
        <fullName evidence="2">ROOT HAIR defective 3 GTP-binding family protein</fullName>
    </submittedName>
</protein>
<dbReference type="InterPro" id="IPR046758">
    <property type="entry name" value="Sey1/RHD3-like_3HB"/>
</dbReference>